<dbReference type="Proteomes" id="UP000769766">
    <property type="component" value="Unassembled WGS sequence"/>
</dbReference>
<sequence length="290" mass="32287">MPEEKGGSPEWAWSLPRVEGPIPSGRPPFSFRWGDGVPLPPTRFSRLYLGSEFCQHLIPSTAQLDRALQEIQPDGLALSLLTPYVTDEGIGRLRVLFSHLFLHCLDAEVIVNDWGTLRLLRREYPSLVPVLGRVLNKMTRDLSLAPPEKRPIAPPPASQALRRSALGLPLYQHFLTGMGIQRAELDFPPQGLNLTGIVLKLSLHLPYGYVTTGRACPIGSLDRPKREKFRPVDRCSAPCQEYAAELHPASSVRLFYRGNTVFYRYSEGMVGEALKLAGEGKVDRLVVQLA</sequence>
<protein>
    <submittedName>
        <fullName evidence="1">Uncharacterized protein</fullName>
    </submittedName>
</protein>
<comment type="caution">
    <text evidence="1">The sequence shown here is derived from an EMBL/GenBank/DDBJ whole genome shotgun (WGS) entry which is preliminary data.</text>
</comment>
<dbReference type="AlphaFoldDB" id="A0A932CPI9"/>
<evidence type="ECO:0000313" key="1">
    <source>
        <dbReference type="EMBL" id="MBI2877148.1"/>
    </source>
</evidence>
<evidence type="ECO:0000313" key="2">
    <source>
        <dbReference type="Proteomes" id="UP000769766"/>
    </source>
</evidence>
<organism evidence="1 2">
    <name type="scientific">Tectimicrobiota bacterium</name>
    <dbReference type="NCBI Taxonomy" id="2528274"/>
    <lineage>
        <taxon>Bacteria</taxon>
        <taxon>Pseudomonadati</taxon>
        <taxon>Nitrospinota/Tectimicrobiota group</taxon>
        <taxon>Candidatus Tectimicrobiota</taxon>
    </lineage>
</organism>
<gene>
    <name evidence="1" type="ORF">HYY20_09730</name>
</gene>
<reference evidence="1" key="1">
    <citation type="submission" date="2020-07" db="EMBL/GenBank/DDBJ databases">
        <title>Huge and variable diversity of episymbiotic CPR bacteria and DPANN archaea in groundwater ecosystems.</title>
        <authorList>
            <person name="He C.Y."/>
            <person name="Keren R."/>
            <person name="Whittaker M."/>
            <person name="Farag I.F."/>
            <person name="Doudna J."/>
            <person name="Cate J.H.D."/>
            <person name="Banfield J.F."/>
        </authorList>
    </citation>
    <scope>NUCLEOTIDE SEQUENCE</scope>
    <source>
        <strain evidence="1">NC_groundwater_672_Ag_B-0.1um_62_36</strain>
    </source>
</reference>
<dbReference type="EMBL" id="JACPRF010000293">
    <property type="protein sequence ID" value="MBI2877148.1"/>
    <property type="molecule type" value="Genomic_DNA"/>
</dbReference>
<name>A0A932CPI9_UNCTE</name>
<accession>A0A932CPI9</accession>
<proteinExistence type="predicted"/>